<dbReference type="EMBL" id="OZ075118">
    <property type="protein sequence ID" value="CAL5090444.1"/>
    <property type="molecule type" value="Genomic_DNA"/>
</dbReference>
<protein>
    <recommendedName>
        <fullName evidence="1">F-box domain-containing protein</fullName>
    </recommendedName>
</protein>
<dbReference type="PROSITE" id="PS50181">
    <property type="entry name" value="FBOX"/>
    <property type="match status" value="1"/>
</dbReference>
<dbReference type="Proteomes" id="UP001497457">
    <property type="component" value="Chromosome 8b"/>
</dbReference>
<reference evidence="2 3" key="2">
    <citation type="submission" date="2024-10" db="EMBL/GenBank/DDBJ databases">
        <authorList>
            <person name="Ryan C."/>
        </authorList>
    </citation>
    <scope>NUCLEOTIDE SEQUENCE [LARGE SCALE GENOMIC DNA]</scope>
</reference>
<evidence type="ECO:0000313" key="3">
    <source>
        <dbReference type="Proteomes" id="UP001497457"/>
    </source>
</evidence>
<feature type="domain" description="F-box" evidence="1">
    <location>
        <begin position="42"/>
        <end position="90"/>
    </location>
</feature>
<gene>
    <name evidence="2" type="ORF">URODEC1_LOCUS113883</name>
</gene>
<dbReference type="PANTHER" id="PTHR38926:SF49">
    <property type="entry name" value="F-BOX DOMAIN-CONTAINING PROTEIN"/>
    <property type="match status" value="1"/>
</dbReference>
<dbReference type="InterPro" id="IPR036047">
    <property type="entry name" value="F-box-like_dom_sf"/>
</dbReference>
<keyword evidence="3" id="KW-1185">Reference proteome</keyword>
<dbReference type="SUPFAM" id="SSF52047">
    <property type="entry name" value="RNI-like"/>
    <property type="match status" value="1"/>
</dbReference>
<accession>A0ABC9GB42</accession>
<evidence type="ECO:0000313" key="2">
    <source>
        <dbReference type="EMBL" id="CAL5090444.1"/>
    </source>
</evidence>
<sequence length="550" mass="64136">MSSSTLVAAAAEAPRQLRRRQRLVKAVMTMHLSVFRSLHLPCRDWAGLPPELISCILHKLDHVQIMLGADKVCRSWRRAARDEPELWRRIDMRGYGDLSHRDLADLNQMAMDAVLRSKGQCEAFWGDRAGDSSDFLSFLADQVPLLRSLILISCDELSYGGLWVAIERFTQLEELELSECEYVSHEGVFEVVSKACPRLKHFRYSHKPRYYESCFWCDHRDNNSESEGREAIAIATMLELRSLQLVYSRITNEVLMAILDNCSHMESLNISNCHRIVMDSALRAKCSQRNTKVLLTNDPADEYGERREIKVCPVNECSTCLDYFERNNRRGYWRNSTRANDDEPLVIATVREVRSLQLYRNDLTSQGLEAITNKFPHLKSIDIHNCRDIIMNNTLQAKHAQIKTKELARKLLAQSSSRLDPNYLDTHHCRNVIMKKCTYINFNGSKATEMILRKRIRNYCRKNKKLMAKLIQDDLDYKECHPEEYEPCRLLSECSTCLMLEYFDQRRKDDLEDYADYYDPSYGLDSHDNTDFQVHDGMLSKRLRRYPKLE</sequence>
<dbReference type="InterPro" id="IPR006553">
    <property type="entry name" value="Leu-rich_rpt_Cys-con_subtyp"/>
</dbReference>
<dbReference type="Pfam" id="PF12937">
    <property type="entry name" value="F-box-like"/>
    <property type="match status" value="1"/>
</dbReference>
<dbReference type="PANTHER" id="PTHR38926">
    <property type="entry name" value="F-BOX DOMAIN CONTAINING PROTEIN, EXPRESSED"/>
    <property type="match status" value="1"/>
</dbReference>
<dbReference type="InterPro" id="IPR032675">
    <property type="entry name" value="LRR_dom_sf"/>
</dbReference>
<dbReference type="InterPro" id="IPR001810">
    <property type="entry name" value="F-box_dom"/>
</dbReference>
<proteinExistence type="predicted"/>
<dbReference type="Gene3D" id="1.20.1280.50">
    <property type="match status" value="1"/>
</dbReference>
<name>A0ABC9GB42_9POAL</name>
<dbReference type="SUPFAM" id="SSF81383">
    <property type="entry name" value="F-box domain"/>
    <property type="match status" value="1"/>
</dbReference>
<organism evidence="2 3">
    <name type="scientific">Urochloa decumbens</name>
    <dbReference type="NCBI Taxonomy" id="240449"/>
    <lineage>
        <taxon>Eukaryota</taxon>
        <taxon>Viridiplantae</taxon>
        <taxon>Streptophyta</taxon>
        <taxon>Embryophyta</taxon>
        <taxon>Tracheophyta</taxon>
        <taxon>Spermatophyta</taxon>
        <taxon>Magnoliopsida</taxon>
        <taxon>Liliopsida</taxon>
        <taxon>Poales</taxon>
        <taxon>Poaceae</taxon>
        <taxon>PACMAD clade</taxon>
        <taxon>Panicoideae</taxon>
        <taxon>Panicodae</taxon>
        <taxon>Paniceae</taxon>
        <taxon>Melinidinae</taxon>
        <taxon>Urochloa</taxon>
    </lineage>
</organism>
<evidence type="ECO:0000259" key="1">
    <source>
        <dbReference type="PROSITE" id="PS50181"/>
    </source>
</evidence>
<dbReference type="SMART" id="SM00367">
    <property type="entry name" value="LRR_CC"/>
    <property type="match status" value="2"/>
</dbReference>
<reference evidence="3" key="1">
    <citation type="submission" date="2024-06" db="EMBL/GenBank/DDBJ databases">
        <authorList>
            <person name="Ryan C."/>
        </authorList>
    </citation>
    <scope>NUCLEOTIDE SEQUENCE [LARGE SCALE GENOMIC DNA]</scope>
</reference>
<dbReference type="Gene3D" id="3.80.10.10">
    <property type="entry name" value="Ribonuclease Inhibitor"/>
    <property type="match status" value="2"/>
</dbReference>
<dbReference type="AlphaFoldDB" id="A0ABC9GB42"/>